<name>A0A6A3XUR2_9STRA</name>
<comment type="caution">
    <text evidence="2">The sequence shown here is derived from an EMBL/GenBank/DDBJ whole genome shotgun (WGS) entry which is preliminary data.</text>
</comment>
<evidence type="ECO:0000256" key="1">
    <source>
        <dbReference type="SAM" id="MobiDB-lite"/>
    </source>
</evidence>
<dbReference type="EMBL" id="QXGB01000628">
    <property type="protein sequence ID" value="KAE9208732.1"/>
    <property type="molecule type" value="Genomic_DNA"/>
</dbReference>
<dbReference type="Proteomes" id="UP000433483">
    <property type="component" value="Unassembled WGS sequence"/>
</dbReference>
<evidence type="ECO:0000313" key="3">
    <source>
        <dbReference type="Proteomes" id="UP000433483"/>
    </source>
</evidence>
<dbReference type="AlphaFoldDB" id="A0A6A3XUR2"/>
<proteinExistence type="predicted"/>
<keyword evidence="3" id="KW-1185">Reference proteome</keyword>
<dbReference type="OrthoDB" id="127711at2759"/>
<protein>
    <submittedName>
        <fullName evidence="2">Uncharacterized protein</fullName>
    </submittedName>
</protein>
<reference evidence="2 3" key="1">
    <citation type="submission" date="2018-08" db="EMBL/GenBank/DDBJ databases">
        <title>Genomic investigation of the strawberry pathogen Phytophthora fragariae indicates pathogenicity is determined by transcriptional variation in three key races.</title>
        <authorList>
            <person name="Adams T.M."/>
            <person name="Armitage A.D."/>
            <person name="Sobczyk M.K."/>
            <person name="Bates H.J."/>
            <person name="Dunwell J.M."/>
            <person name="Nellist C.F."/>
            <person name="Harrison R.J."/>
        </authorList>
    </citation>
    <scope>NUCLEOTIDE SEQUENCE [LARGE SCALE GENOMIC DNA]</scope>
    <source>
        <strain evidence="2 3">NOV-27</strain>
    </source>
</reference>
<feature type="region of interest" description="Disordered" evidence="1">
    <location>
        <begin position="1"/>
        <end position="47"/>
    </location>
</feature>
<organism evidence="2 3">
    <name type="scientific">Phytophthora fragariae</name>
    <dbReference type="NCBI Taxonomy" id="53985"/>
    <lineage>
        <taxon>Eukaryota</taxon>
        <taxon>Sar</taxon>
        <taxon>Stramenopiles</taxon>
        <taxon>Oomycota</taxon>
        <taxon>Peronosporomycetes</taxon>
        <taxon>Peronosporales</taxon>
        <taxon>Peronosporaceae</taxon>
        <taxon>Phytophthora</taxon>
    </lineage>
</organism>
<evidence type="ECO:0000313" key="2">
    <source>
        <dbReference type="EMBL" id="KAE9208732.1"/>
    </source>
</evidence>
<accession>A0A6A3XUR2</accession>
<sequence>MEEPNENVSGRLETKKDVSETLEEVGDSLETHESEEYVPRKRTSKHQENLDIMEEQRTDIVNVVAPLPARVLKTWMEFDTVMAAYKKVSNLHFRIHSSDTVETYKSRFGADGGRHLSYRDMKRDHTHNPTPPEVATSYLTTKTIPMDEQDREDVKTLADTRASSKHITNFLNVSIDKKA</sequence>
<gene>
    <name evidence="2" type="ORF">PF005_g12092</name>
</gene>
<feature type="compositionally biased region" description="Basic and acidic residues" evidence="1">
    <location>
        <begin position="29"/>
        <end position="47"/>
    </location>
</feature>